<dbReference type="GO" id="GO:0000287">
    <property type="term" value="F:magnesium ion binding"/>
    <property type="evidence" value="ECO:0007669"/>
    <property type="project" value="TreeGrafter"/>
</dbReference>
<dbReference type="GO" id="GO:0016791">
    <property type="term" value="F:phosphatase activity"/>
    <property type="evidence" value="ECO:0007669"/>
    <property type="project" value="TreeGrafter"/>
</dbReference>
<dbReference type="SUPFAM" id="SSF56784">
    <property type="entry name" value="HAD-like"/>
    <property type="match status" value="1"/>
</dbReference>
<keyword evidence="1" id="KW-0378">Hydrolase</keyword>
<evidence type="ECO:0000313" key="1">
    <source>
        <dbReference type="EMBL" id="RHW44813.1"/>
    </source>
</evidence>
<reference evidence="1 2" key="1">
    <citation type="submission" date="2018-08" db="EMBL/GenBank/DDBJ databases">
        <title>Whole genome sequence analysis of Dermacoccus abyssi bacteria isolated from Deep Mariana trench Micromonospora spp reveals genes involved in the environmental adaptation and production of secondary metabolites.</title>
        <authorList>
            <person name="Abdel-Mageed W.M."/>
            <person name="Lehri B."/>
            <person name="Nouioui I."/>
            <person name="Goodfellow I."/>
            <person name="Jaspars M."/>
            <person name="Karlyshev A."/>
        </authorList>
    </citation>
    <scope>NUCLEOTIDE SEQUENCE [LARGE SCALE GENOMIC DNA]</scope>
    <source>
        <strain evidence="1 2">MT1.1</strain>
    </source>
</reference>
<dbReference type="Gene3D" id="3.40.50.1000">
    <property type="entry name" value="HAD superfamily/HAD-like"/>
    <property type="match status" value="1"/>
</dbReference>
<dbReference type="InterPro" id="IPR036412">
    <property type="entry name" value="HAD-like_sf"/>
</dbReference>
<dbReference type="GO" id="GO:0005829">
    <property type="term" value="C:cytosol"/>
    <property type="evidence" value="ECO:0007669"/>
    <property type="project" value="TreeGrafter"/>
</dbReference>
<dbReference type="Pfam" id="PF08282">
    <property type="entry name" value="Hydrolase_3"/>
    <property type="match status" value="1"/>
</dbReference>
<name>A0A417Z370_9MICO</name>
<protein>
    <submittedName>
        <fullName evidence="1">HAD family hydrolase</fullName>
    </submittedName>
</protein>
<sequence>MASSHDDERPHLVASDLDGTLLRSDGSVSARTGEVWSALAGAGVETVVVTARPPRWLHHLSDIVGGTRDAHSVAICGNGAFVYDVADRVVLESHGFEPGVARGLVGDLLREFPNAGAAVETDRGMYRTRAYPDQHVGEPGHDTAVGDVTDCELAELPDDLVVGKILIRDEAWSDDAFVADVTQCLGERGVLAYSGAGGLAEISAPGVTKAVRLEAWCLERGIGREAVWAFGDMPNDLPMLDWASRGVAVANAHEDVLAAADDRCAANDEDGVAEYPARRLL</sequence>
<organism evidence="1 2">
    <name type="scientific">Dermacoccus abyssi</name>
    <dbReference type="NCBI Taxonomy" id="322596"/>
    <lineage>
        <taxon>Bacteria</taxon>
        <taxon>Bacillati</taxon>
        <taxon>Actinomycetota</taxon>
        <taxon>Actinomycetes</taxon>
        <taxon>Micrococcales</taxon>
        <taxon>Dermacoccaceae</taxon>
        <taxon>Dermacoccus</taxon>
    </lineage>
</organism>
<accession>A0A417Z370</accession>
<evidence type="ECO:0000313" key="2">
    <source>
        <dbReference type="Proteomes" id="UP000285376"/>
    </source>
</evidence>
<comment type="caution">
    <text evidence="1">The sequence shown here is derived from an EMBL/GenBank/DDBJ whole genome shotgun (WGS) entry which is preliminary data.</text>
</comment>
<dbReference type="PANTHER" id="PTHR10000">
    <property type="entry name" value="PHOSPHOSERINE PHOSPHATASE"/>
    <property type="match status" value="1"/>
</dbReference>
<dbReference type="AlphaFoldDB" id="A0A417Z370"/>
<dbReference type="Proteomes" id="UP000285376">
    <property type="component" value="Unassembled WGS sequence"/>
</dbReference>
<dbReference type="InterPro" id="IPR023214">
    <property type="entry name" value="HAD_sf"/>
</dbReference>
<dbReference type="RefSeq" id="WP_118914084.1">
    <property type="nucleotide sequence ID" value="NZ_CBCRVH010000004.1"/>
</dbReference>
<dbReference type="PANTHER" id="PTHR10000:SF8">
    <property type="entry name" value="HAD SUPERFAMILY HYDROLASE-LIKE, TYPE 3"/>
    <property type="match status" value="1"/>
</dbReference>
<dbReference type="Gene3D" id="3.30.1240.10">
    <property type="match status" value="1"/>
</dbReference>
<gene>
    <name evidence="1" type="ORF">D1832_11215</name>
</gene>
<proteinExistence type="predicted"/>
<dbReference type="EMBL" id="QWLM01000013">
    <property type="protein sequence ID" value="RHW44813.1"/>
    <property type="molecule type" value="Genomic_DNA"/>
</dbReference>